<dbReference type="SMART" id="SM00426">
    <property type="entry name" value="TEA"/>
    <property type="match status" value="1"/>
</dbReference>
<feature type="domain" description="TEA" evidence="4">
    <location>
        <begin position="63"/>
        <end position="139"/>
    </location>
</feature>
<dbReference type="Gene3D" id="6.10.20.40">
    <property type="entry name" value="TEA/ATTS domain"/>
    <property type="match status" value="1"/>
</dbReference>
<dbReference type="Pfam" id="PF01285">
    <property type="entry name" value="TEA"/>
    <property type="match status" value="1"/>
</dbReference>
<evidence type="ECO:0000256" key="2">
    <source>
        <dbReference type="PROSITE-ProRule" id="PRU00505"/>
    </source>
</evidence>
<comment type="similarity">
    <text evidence="1">Belongs to the TEC1 family.</text>
</comment>
<reference evidence="5 6" key="1">
    <citation type="journal article" name="Sci. Rep.">
        <title>Telomere-to-telomere assembled and centromere annotated genomes of the two main subspecies of the button mushroom Agaricus bisporus reveal especially polymorphic chromosome ends.</title>
        <authorList>
            <person name="Sonnenberg A.S.M."/>
            <person name="Sedaghat-Telgerd N."/>
            <person name="Lavrijssen B."/>
            <person name="Ohm R.A."/>
            <person name="Hendrickx P.M."/>
            <person name="Scholtmeijer K."/>
            <person name="Baars J.J.P."/>
            <person name="van Peer A."/>
        </authorList>
    </citation>
    <scope>NUCLEOTIDE SEQUENCE [LARGE SCALE GENOMIC DNA]</scope>
    <source>
        <strain evidence="5 6">H119_p4</strain>
    </source>
</reference>
<accession>A0A8H7KFX6</accession>
<proteinExistence type="inferred from homology"/>
<feature type="DNA-binding region" description="TEA" evidence="2">
    <location>
        <begin position="63"/>
        <end position="139"/>
    </location>
</feature>
<dbReference type="Proteomes" id="UP000629468">
    <property type="component" value="Unassembled WGS sequence"/>
</dbReference>
<organism evidence="5 6">
    <name type="scientific">Agaricus bisporus var. burnettii</name>
    <dbReference type="NCBI Taxonomy" id="192524"/>
    <lineage>
        <taxon>Eukaryota</taxon>
        <taxon>Fungi</taxon>
        <taxon>Dikarya</taxon>
        <taxon>Basidiomycota</taxon>
        <taxon>Agaricomycotina</taxon>
        <taxon>Agaricomycetes</taxon>
        <taxon>Agaricomycetidae</taxon>
        <taxon>Agaricales</taxon>
        <taxon>Agaricineae</taxon>
        <taxon>Agaricaceae</taxon>
        <taxon>Agaricus</taxon>
    </lineage>
</organism>
<protein>
    <submittedName>
        <fullName evidence="5">Transcriptional regulator family: TEA/ATTS</fullName>
    </submittedName>
</protein>
<evidence type="ECO:0000256" key="3">
    <source>
        <dbReference type="SAM" id="MobiDB-lite"/>
    </source>
</evidence>
<dbReference type="EMBL" id="JABXXO010000008">
    <property type="protein sequence ID" value="KAF7771584.1"/>
    <property type="molecule type" value="Genomic_DNA"/>
</dbReference>
<sequence length="308" mass="35038">MRPYLMSHFQVHGDFESTGSTAETITTQTMTVDDLSSTYTPQQSLAVVCQQDATGRRCHKTLRGGGEAVWPPNLEAALISGLQAYSDRYQLPTTSRSRGRFIGRNHFLSDFIKWATGRRRSAKQIGSRLQQLKETCRDHNIHFLVTGRQLHSHPEPRRSKKSSSKHSSRRSTSSTPEVSYDSCKEESEDQPTASEPEDYQFDISLQYVPQSRYREDHNVVPSPSIQSPSVGYEASPECSYPNSQSTVYYSASSDYCVEASSEWKVGAQQAQPTPYQLSPQQWEQYYSQLEQPQQVQPQQVNYYNSQYC</sequence>
<gene>
    <name evidence="5" type="ORF">Agabi119p4_5895</name>
</gene>
<dbReference type="GO" id="GO:0003700">
    <property type="term" value="F:DNA-binding transcription factor activity"/>
    <property type="evidence" value="ECO:0007669"/>
    <property type="project" value="InterPro"/>
</dbReference>
<comment type="caution">
    <text evidence="5">The sequence shown here is derived from an EMBL/GenBank/DDBJ whole genome shotgun (WGS) entry which is preliminary data.</text>
</comment>
<evidence type="ECO:0000259" key="4">
    <source>
        <dbReference type="PROSITE" id="PS51088"/>
    </source>
</evidence>
<dbReference type="InterPro" id="IPR000818">
    <property type="entry name" value="TEA/ATTS_dom"/>
</dbReference>
<dbReference type="InterPro" id="IPR038096">
    <property type="entry name" value="TEA/ATTS_sf"/>
</dbReference>
<feature type="region of interest" description="Disordered" evidence="3">
    <location>
        <begin position="146"/>
        <end position="200"/>
    </location>
</feature>
<name>A0A8H7KFX6_AGABI</name>
<evidence type="ECO:0000313" key="6">
    <source>
        <dbReference type="Proteomes" id="UP000629468"/>
    </source>
</evidence>
<dbReference type="AlphaFoldDB" id="A0A8H7KFX6"/>
<evidence type="ECO:0000256" key="1">
    <source>
        <dbReference type="ARBA" id="ARBA00008421"/>
    </source>
</evidence>
<dbReference type="PROSITE" id="PS51088">
    <property type="entry name" value="TEA_2"/>
    <property type="match status" value="1"/>
</dbReference>
<evidence type="ECO:0000313" key="5">
    <source>
        <dbReference type="EMBL" id="KAF7771584.1"/>
    </source>
</evidence>
<feature type="compositionally biased region" description="Basic residues" evidence="3">
    <location>
        <begin position="158"/>
        <end position="169"/>
    </location>
</feature>